<keyword evidence="3" id="KW-0282">Flagellum</keyword>
<name>A0A515ETQ7_9BURK</name>
<organism evidence="3 4">
    <name type="scientific">Rhodoferax aquaticus</name>
    <dbReference type="NCBI Taxonomy" id="2527691"/>
    <lineage>
        <taxon>Bacteria</taxon>
        <taxon>Pseudomonadati</taxon>
        <taxon>Pseudomonadota</taxon>
        <taxon>Betaproteobacteria</taxon>
        <taxon>Burkholderiales</taxon>
        <taxon>Comamonadaceae</taxon>
        <taxon>Rhodoferax</taxon>
    </lineage>
</organism>
<evidence type="ECO:0000313" key="3">
    <source>
        <dbReference type="EMBL" id="QDL56065.1"/>
    </source>
</evidence>
<dbReference type="Pfam" id="PF02120">
    <property type="entry name" value="Flg_hook"/>
    <property type="match status" value="1"/>
</dbReference>
<dbReference type="InterPro" id="IPR038610">
    <property type="entry name" value="FliK-like_C_sf"/>
</dbReference>
<feature type="compositionally biased region" description="Pro residues" evidence="1">
    <location>
        <begin position="1"/>
        <end position="10"/>
    </location>
</feature>
<dbReference type="CDD" id="cd17470">
    <property type="entry name" value="T3SS_Flik_C"/>
    <property type="match status" value="1"/>
</dbReference>
<evidence type="ECO:0000256" key="1">
    <source>
        <dbReference type="SAM" id="MobiDB-lite"/>
    </source>
</evidence>
<accession>A0A515ETQ7</accession>
<feature type="region of interest" description="Disordered" evidence="1">
    <location>
        <begin position="336"/>
        <end position="387"/>
    </location>
</feature>
<reference evidence="4" key="2">
    <citation type="journal article" date="2020" name="Int. J. Syst. Evol. Microbiol.">
        <title>Genomic insights into a novel species Rhodoferax aquaticus sp. nov., isolated from freshwater.</title>
        <authorList>
            <person name="Li T."/>
            <person name="Zhuo Y."/>
            <person name="Jin C.Z."/>
            <person name="Wu X."/>
            <person name="Ko S.R."/>
            <person name="Jin F.J."/>
            <person name="Ahn C.Y."/>
            <person name="Oh H.M."/>
            <person name="Lee H.G."/>
            <person name="Jin L."/>
        </authorList>
    </citation>
    <scope>NUCLEOTIDE SEQUENCE [LARGE SCALE GENOMIC DNA]</scope>
    <source>
        <strain evidence="4">Gr-4</strain>
    </source>
</reference>
<gene>
    <name evidence="3" type="ORF">EXZ61_18925</name>
</gene>
<feature type="region of interest" description="Disordered" evidence="1">
    <location>
        <begin position="1"/>
        <end position="40"/>
    </location>
</feature>
<proteinExistence type="predicted"/>
<feature type="compositionally biased region" description="Polar residues" evidence="1">
    <location>
        <begin position="226"/>
        <end position="237"/>
    </location>
</feature>
<feature type="domain" description="Flagellar hook-length control protein-like C-terminal" evidence="2">
    <location>
        <begin position="263"/>
        <end position="343"/>
    </location>
</feature>
<keyword evidence="3" id="KW-0969">Cilium</keyword>
<evidence type="ECO:0000259" key="2">
    <source>
        <dbReference type="Pfam" id="PF02120"/>
    </source>
</evidence>
<reference evidence="4" key="1">
    <citation type="submission" date="2019-02" db="EMBL/GenBank/DDBJ databases">
        <title>Complete genome sequence of Rhodoferax sp. Gr-4.</title>
        <authorList>
            <person name="Jin L."/>
        </authorList>
    </citation>
    <scope>NUCLEOTIDE SEQUENCE [LARGE SCALE GENOMIC DNA]</scope>
    <source>
        <strain evidence="4">Gr-4</strain>
    </source>
</reference>
<sequence>MSIEKSPPPAREAKAPVSETKAPKSKSGATEESSAEGSKEASGGFVAILAALDSATPAPTAALPVDLVSSSTVGDANIGKDGVNDGGASLLGASTMDNAALLAQSQQWAAKAETGVKDADAKSLAPRQPGVPVAQAQTKSDTEMALPVAHKPPKQAPDLGSGKPDFGATLAATAVKDAPAESKTLLLAQKQEDQRMAPVAQAAAASVAVTVATPVREERMREFSLPKTQDNVSTPQGVASSSPSLSTATPAAVAPVAEVYVPEQVKYWMSGDVQNAEMKLDGIASTPVEVSISMQGNEAHVVFRTDEAQARNALETAGTQLKDMLMQEGLVLSGMSVGTSGSGASGSQERQGRQGARHATVPVAQNQTPAIGPLPPRNSGRTLDLFV</sequence>
<keyword evidence="3" id="KW-0966">Cell projection</keyword>
<dbReference type="AlphaFoldDB" id="A0A515ETQ7"/>
<protein>
    <submittedName>
        <fullName evidence="3">Flagellar hook-length control protein FliK</fullName>
    </submittedName>
</protein>
<dbReference type="Proteomes" id="UP000317365">
    <property type="component" value="Chromosome"/>
</dbReference>
<dbReference type="RefSeq" id="WP_142813335.1">
    <property type="nucleotide sequence ID" value="NZ_CP036282.1"/>
</dbReference>
<dbReference type="EMBL" id="CP036282">
    <property type="protein sequence ID" value="QDL56065.1"/>
    <property type="molecule type" value="Genomic_DNA"/>
</dbReference>
<feature type="compositionally biased region" description="Low complexity" evidence="1">
    <location>
        <begin position="25"/>
        <end position="40"/>
    </location>
</feature>
<dbReference type="KEGG" id="rhg:EXZ61_18925"/>
<feature type="region of interest" description="Disordered" evidence="1">
    <location>
        <begin position="222"/>
        <end position="246"/>
    </location>
</feature>
<evidence type="ECO:0000313" key="4">
    <source>
        <dbReference type="Proteomes" id="UP000317365"/>
    </source>
</evidence>
<dbReference type="Gene3D" id="3.30.750.140">
    <property type="match status" value="1"/>
</dbReference>
<dbReference type="InterPro" id="IPR021136">
    <property type="entry name" value="Flagellar_hook_control-like_C"/>
</dbReference>
<keyword evidence="4" id="KW-1185">Reference proteome</keyword>